<evidence type="ECO:0000256" key="1">
    <source>
        <dbReference type="SAM" id="MobiDB-lite"/>
    </source>
</evidence>
<dbReference type="AlphaFoldDB" id="A0ABD5UWL5"/>
<protein>
    <submittedName>
        <fullName evidence="3">Uncharacterized protein</fullName>
    </submittedName>
</protein>
<keyword evidence="2" id="KW-0812">Transmembrane</keyword>
<evidence type="ECO:0000313" key="4">
    <source>
        <dbReference type="Proteomes" id="UP001596296"/>
    </source>
</evidence>
<name>A0ABD5UWL5_9EURY</name>
<keyword evidence="2" id="KW-1133">Transmembrane helix</keyword>
<evidence type="ECO:0000256" key="2">
    <source>
        <dbReference type="SAM" id="Phobius"/>
    </source>
</evidence>
<sequence length="96" mass="10379">MAIAKHDAEVDQPNEGREPDAMLGGLAIQFYRMHEKFDSMVSRENTVGIGFIALAIVLLFGLDSVTEPPPWLSVAVILGVGVIVPILINEYLDGGE</sequence>
<organism evidence="3 4">
    <name type="scientific">Halopenitus salinus</name>
    <dbReference type="NCBI Taxonomy" id="1198295"/>
    <lineage>
        <taxon>Archaea</taxon>
        <taxon>Methanobacteriati</taxon>
        <taxon>Methanobacteriota</taxon>
        <taxon>Stenosarchaea group</taxon>
        <taxon>Halobacteria</taxon>
        <taxon>Halobacteriales</taxon>
        <taxon>Haloferacaceae</taxon>
        <taxon>Halopenitus</taxon>
    </lineage>
</organism>
<feature type="transmembrane region" description="Helical" evidence="2">
    <location>
        <begin position="71"/>
        <end position="92"/>
    </location>
</feature>
<accession>A0ABD5UWL5</accession>
<reference evidence="3 4" key="1">
    <citation type="journal article" date="2019" name="Int. J. Syst. Evol. Microbiol.">
        <title>The Global Catalogue of Microorganisms (GCM) 10K type strain sequencing project: providing services to taxonomists for standard genome sequencing and annotation.</title>
        <authorList>
            <consortium name="The Broad Institute Genomics Platform"/>
            <consortium name="The Broad Institute Genome Sequencing Center for Infectious Disease"/>
            <person name="Wu L."/>
            <person name="Ma J."/>
        </authorList>
    </citation>
    <scope>NUCLEOTIDE SEQUENCE [LARGE SCALE GENOMIC DNA]</scope>
    <source>
        <strain evidence="3 4">SKJ47</strain>
    </source>
</reference>
<evidence type="ECO:0000313" key="3">
    <source>
        <dbReference type="EMBL" id="MFC6893915.1"/>
    </source>
</evidence>
<gene>
    <name evidence="3" type="ORF">ACFQE9_15080</name>
</gene>
<dbReference type="Proteomes" id="UP001596296">
    <property type="component" value="Unassembled WGS sequence"/>
</dbReference>
<dbReference type="EMBL" id="JBHSXL010000018">
    <property type="protein sequence ID" value="MFC6893915.1"/>
    <property type="molecule type" value="Genomic_DNA"/>
</dbReference>
<dbReference type="InterPro" id="IPR058293">
    <property type="entry name" value="DUF7987"/>
</dbReference>
<keyword evidence="4" id="KW-1185">Reference proteome</keyword>
<dbReference type="Pfam" id="PF25949">
    <property type="entry name" value="DUF7987"/>
    <property type="match status" value="1"/>
</dbReference>
<dbReference type="RefSeq" id="WP_379746585.1">
    <property type="nucleotide sequence ID" value="NZ_JBHSVN010000002.1"/>
</dbReference>
<feature type="region of interest" description="Disordered" evidence="1">
    <location>
        <begin position="1"/>
        <end position="20"/>
    </location>
</feature>
<comment type="caution">
    <text evidence="3">The sequence shown here is derived from an EMBL/GenBank/DDBJ whole genome shotgun (WGS) entry which is preliminary data.</text>
</comment>
<keyword evidence="2" id="KW-0472">Membrane</keyword>
<proteinExistence type="predicted"/>
<feature type="transmembrane region" description="Helical" evidence="2">
    <location>
        <begin position="46"/>
        <end position="65"/>
    </location>
</feature>